<feature type="domain" description="ABC transmembrane type-1" evidence="8">
    <location>
        <begin position="85"/>
        <end position="299"/>
    </location>
</feature>
<dbReference type="InterPro" id="IPR050809">
    <property type="entry name" value="UgpAE/MalFG_permease"/>
</dbReference>
<keyword evidence="3" id="KW-1003">Cell membrane</keyword>
<dbReference type="CDD" id="cd06261">
    <property type="entry name" value="TM_PBP2"/>
    <property type="match status" value="1"/>
</dbReference>
<feature type="transmembrane region" description="Helical" evidence="7">
    <location>
        <begin position="280"/>
        <end position="299"/>
    </location>
</feature>
<protein>
    <submittedName>
        <fullName evidence="9">Multiple sugar transport system permease protein</fullName>
    </submittedName>
</protein>
<reference evidence="9" key="1">
    <citation type="submission" date="2020-11" db="EMBL/GenBank/DDBJ databases">
        <title>Sequencing the genomes of 1000 actinobacteria strains.</title>
        <authorList>
            <person name="Klenk H.-P."/>
        </authorList>
    </citation>
    <scope>NUCLEOTIDE SEQUENCE</scope>
    <source>
        <strain evidence="9">DSM 45356</strain>
    </source>
</reference>
<keyword evidence="5 7" id="KW-1133">Transmembrane helix</keyword>
<keyword evidence="6 7" id="KW-0472">Membrane</keyword>
<accession>A0A8J7GFW3</accession>
<dbReference type="PANTHER" id="PTHR43227:SF8">
    <property type="entry name" value="DIACETYLCHITOBIOSE UPTAKE SYSTEM PERMEASE PROTEIN DASB"/>
    <property type="match status" value="1"/>
</dbReference>
<evidence type="ECO:0000256" key="4">
    <source>
        <dbReference type="ARBA" id="ARBA00022692"/>
    </source>
</evidence>
<dbReference type="Proteomes" id="UP000622552">
    <property type="component" value="Unassembled WGS sequence"/>
</dbReference>
<feature type="transmembrane region" description="Helical" evidence="7">
    <location>
        <begin position="84"/>
        <end position="108"/>
    </location>
</feature>
<comment type="similarity">
    <text evidence="7">Belongs to the binding-protein-dependent transport system permease family.</text>
</comment>
<dbReference type="SUPFAM" id="SSF161098">
    <property type="entry name" value="MetI-like"/>
    <property type="match status" value="1"/>
</dbReference>
<dbReference type="InterPro" id="IPR000515">
    <property type="entry name" value="MetI-like"/>
</dbReference>
<evidence type="ECO:0000256" key="5">
    <source>
        <dbReference type="ARBA" id="ARBA00022989"/>
    </source>
</evidence>
<evidence type="ECO:0000256" key="1">
    <source>
        <dbReference type="ARBA" id="ARBA00004651"/>
    </source>
</evidence>
<evidence type="ECO:0000259" key="8">
    <source>
        <dbReference type="PROSITE" id="PS50928"/>
    </source>
</evidence>
<dbReference type="PANTHER" id="PTHR43227">
    <property type="entry name" value="BLL4140 PROTEIN"/>
    <property type="match status" value="1"/>
</dbReference>
<dbReference type="AlphaFoldDB" id="A0A8J7GFW3"/>
<name>A0A8J7GFW3_9ACTN</name>
<dbReference type="GO" id="GO:0055085">
    <property type="term" value="P:transmembrane transport"/>
    <property type="evidence" value="ECO:0007669"/>
    <property type="project" value="InterPro"/>
</dbReference>
<keyword evidence="9" id="KW-0762">Sugar transport</keyword>
<keyword evidence="10" id="KW-1185">Reference proteome</keyword>
<dbReference type="Gene3D" id="1.10.3720.10">
    <property type="entry name" value="MetI-like"/>
    <property type="match status" value="1"/>
</dbReference>
<dbReference type="RefSeq" id="WP_197003902.1">
    <property type="nucleotide sequence ID" value="NZ_BONS01000022.1"/>
</dbReference>
<dbReference type="Pfam" id="PF00528">
    <property type="entry name" value="BPD_transp_1"/>
    <property type="match status" value="1"/>
</dbReference>
<evidence type="ECO:0000256" key="6">
    <source>
        <dbReference type="ARBA" id="ARBA00023136"/>
    </source>
</evidence>
<gene>
    <name evidence="9" type="ORF">IW245_003184</name>
</gene>
<evidence type="ECO:0000313" key="9">
    <source>
        <dbReference type="EMBL" id="MBG6136990.1"/>
    </source>
</evidence>
<evidence type="ECO:0000256" key="7">
    <source>
        <dbReference type="RuleBase" id="RU363032"/>
    </source>
</evidence>
<organism evidence="9 10">
    <name type="scientific">Longispora fulva</name>
    <dbReference type="NCBI Taxonomy" id="619741"/>
    <lineage>
        <taxon>Bacteria</taxon>
        <taxon>Bacillati</taxon>
        <taxon>Actinomycetota</taxon>
        <taxon>Actinomycetes</taxon>
        <taxon>Micromonosporales</taxon>
        <taxon>Micromonosporaceae</taxon>
        <taxon>Longispora</taxon>
    </lineage>
</organism>
<feature type="transmembrane region" description="Helical" evidence="7">
    <location>
        <begin position="120"/>
        <end position="143"/>
    </location>
</feature>
<feature type="transmembrane region" description="Helical" evidence="7">
    <location>
        <begin position="170"/>
        <end position="192"/>
    </location>
</feature>
<feature type="transmembrane region" description="Helical" evidence="7">
    <location>
        <begin position="26"/>
        <end position="52"/>
    </location>
</feature>
<comment type="caution">
    <text evidence="9">The sequence shown here is derived from an EMBL/GenBank/DDBJ whole genome shotgun (WGS) entry which is preliminary data.</text>
</comment>
<proteinExistence type="inferred from homology"/>
<dbReference type="EMBL" id="JADOUF010000001">
    <property type="protein sequence ID" value="MBG6136990.1"/>
    <property type="molecule type" value="Genomic_DNA"/>
</dbReference>
<sequence length="309" mass="33407">MVVPPTRAPGPVAVPRAARSRRRGRWIGWLFVAPFLLVFAVTVLAPIGYAGYLSAYQDLMVGGERFVGLDNLLGAVRDARLHEAVGRVCLILAVQVPVMTGLAAVFALAIDSGRLGAARLFRIGLFLPYAVPGVIATLLWGFLYGDQFGLVHSVNDTFGWHVPNPLSGTWALPAIGNIVTWEYVGYNMLIFYSALRVIPAELYEAAALDGAGPWRVAWSIKLPALRPALVIATLFSIIGSFQLFNEPAILKSLAPNVISTYYTPNMYAYNLSFAGQEYNYSAAIALVVGVATAVCAWTFQAVAARRKDA</sequence>
<dbReference type="InterPro" id="IPR035906">
    <property type="entry name" value="MetI-like_sf"/>
</dbReference>
<comment type="subcellular location">
    <subcellularLocation>
        <location evidence="1 7">Cell membrane</location>
        <topology evidence="1 7">Multi-pass membrane protein</topology>
    </subcellularLocation>
</comment>
<evidence type="ECO:0000256" key="2">
    <source>
        <dbReference type="ARBA" id="ARBA00022448"/>
    </source>
</evidence>
<keyword evidence="4 7" id="KW-0812">Transmembrane</keyword>
<evidence type="ECO:0000313" key="10">
    <source>
        <dbReference type="Proteomes" id="UP000622552"/>
    </source>
</evidence>
<keyword evidence="2 7" id="KW-0813">Transport</keyword>
<dbReference type="PROSITE" id="PS50928">
    <property type="entry name" value="ABC_TM1"/>
    <property type="match status" value="1"/>
</dbReference>
<dbReference type="GO" id="GO:0005886">
    <property type="term" value="C:plasma membrane"/>
    <property type="evidence" value="ECO:0007669"/>
    <property type="project" value="UniProtKB-SubCell"/>
</dbReference>
<evidence type="ECO:0000256" key="3">
    <source>
        <dbReference type="ARBA" id="ARBA00022475"/>
    </source>
</evidence>
<feature type="transmembrane region" description="Helical" evidence="7">
    <location>
        <begin position="224"/>
        <end position="244"/>
    </location>
</feature>